<protein>
    <submittedName>
        <fullName evidence="10">Putative PurR-regulated permease PerM</fullName>
    </submittedName>
</protein>
<reference evidence="10 11" key="1">
    <citation type="submission" date="2020-08" db="EMBL/GenBank/DDBJ databases">
        <title>Sequencing the genomes of 1000 actinobacteria strains.</title>
        <authorList>
            <person name="Klenk H.-P."/>
        </authorList>
    </citation>
    <scope>NUCLEOTIDE SEQUENCE [LARGE SCALE GENOMIC DNA]</scope>
    <source>
        <strain evidence="10 11">DSM 45258</strain>
    </source>
</reference>
<feature type="transmembrane region" description="Helical" evidence="9">
    <location>
        <begin position="268"/>
        <end position="292"/>
    </location>
</feature>
<evidence type="ECO:0000256" key="1">
    <source>
        <dbReference type="ARBA" id="ARBA00004651"/>
    </source>
</evidence>
<feature type="transmembrane region" description="Helical" evidence="9">
    <location>
        <begin position="299"/>
        <end position="316"/>
    </location>
</feature>
<feature type="transmembrane region" description="Helical" evidence="9">
    <location>
        <begin position="336"/>
        <end position="367"/>
    </location>
</feature>
<comment type="subcellular location">
    <subcellularLocation>
        <location evidence="1">Cell membrane</location>
        <topology evidence="1">Multi-pass membrane protein</topology>
    </subcellularLocation>
</comment>
<dbReference type="PANTHER" id="PTHR21716:SF53">
    <property type="entry name" value="PERMEASE PERM-RELATED"/>
    <property type="match status" value="1"/>
</dbReference>
<evidence type="ECO:0000313" key="10">
    <source>
        <dbReference type="EMBL" id="MBB3036052.1"/>
    </source>
</evidence>
<dbReference type="EMBL" id="JACHWS010000001">
    <property type="protein sequence ID" value="MBB3036052.1"/>
    <property type="molecule type" value="Genomic_DNA"/>
</dbReference>
<feature type="transmembrane region" description="Helical" evidence="9">
    <location>
        <begin position="64"/>
        <end position="85"/>
    </location>
</feature>
<feature type="transmembrane region" description="Helical" evidence="9">
    <location>
        <begin position="177"/>
        <end position="202"/>
    </location>
</feature>
<keyword evidence="7 9" id="KW-0472">Membrane</keyword>
<evidence type="ECO:0000256" key="4">
    <source>
        <dbReference type="ARBA" id="ARBA00022475"/>
    </source>
</evidence>
<evidence type="ECO:0000256" key="2">
    <source>
        <dbReference type="ARBA" id="ARBA00009773"/>
    </source>
</evidence>
<evidence type="ECO:0000256" key="3">
    <source>
        <dbReference type="ARBA" id="ARBA00022448"/>
    </source>
</evidence>
<dbReference type="AlphaFoldDB" id="A0A839RH49"/>
<dbReference type="InterPro" id="IPR002549">
    <property type="entry name" value="AI-2E-like"/>
</dbReference>
<dbReference type="RefSeq" id="WP_183377452.1">
    <property type="nucleotide sequence ID" value="NZ_JACHWS010000001.1"/>
</dbReference>
<keyword evidence="3" id="KW-0813">Transport</keyword>
<dbReference type="GO" id="GO:0005886">
    <property type="term" value="C:plasma membrane"/>
    <property type="evidence" value="ECO:0007669"/>
    <property type="project" value="UniProtKB-SubCell"/>
</dbReference>
<comment type="similarity">
    <text evidence="2">Belongs to the autoinducer-2 exporter (AI-2E) (TC 2.A.86) family.</text>
</comment>
<feature type="transmembrane region" description="Helical" evidence="9">
    <location>
        <begin position="97"/>
        <end position="118"/>
    </location>
</feature>
<feature type="transmembrane region" description="Helical" evidence="9">
    <location>
        <begin position="38"/>
        <end position="58"/>
    </location>
</feature>
<dbReference type="Pfam" id="PF01594">
    <property type="entry name" value="AI-2E_transport"/>
    <property type="match status" value="1"/>
</dbReference>
<comment type="caution">
    <text evidence="10">The sequence shown here is derived from an EMBL/GenBank/DDBJ whole genome shotgun (WGS) entry which is preliminary data.</text>
</comment>
<organism evidence="10 11">
    <name type="scientific">Hoyosella altamirensis</name>
    <dbReference type="NCBI Taxonomy" id="616997"/>
    <lineage>
        <taxon>Bacteria</taxon>
        <taxon>Bacillati</taxon>
        <taxon>Actinomycetota</taxon>
        <taxon>Actinomycetes</taxon>
        <taxon>Mycobacteriales</taxon>
        <taxon>Hoyosellaceae</taxon>
        <taxon>Hoyosella</taxon>
    </lineage>
</organism>
<evidence type="ECO:0000256" key="8">
    <source>
        <dbReference type="SAM" id="MobiDB-lite"/>
    </source>
</evidence>
<accession>A0A839RH49</accession>
<keyword evidence="6 9" id="KW-1133">Transmembrane helix</keyword>
<dbReference type="Proteomes" id="UP000567922">
    <property type="component" value="Unassembled WGS sequence"/>
</dbReference>
<keyword evidence="4" id="KW-1003">Cell membrane</keyword>
<feature type="region of interest" description="Disordered" evidence="8">
    <location>
        <begin position="384"/>
        <end position="424"/>
    </location>
</feature>
<name>A0A839RH49_9ACTN</name>
<keyword evidence="11" id="KW-1185">Reference proteome</keyword>
<dbReference type="PANTHER" id="PTHR21716">
    <property type="entry name" value="TRANSMEMBRANE PROTEIN"/>
    <property type="match status" value="1"/>
</dbReference>
<evidence type="ECO:0000256" key="6">
    <source>
        <dbReference type="ARBA" id="ARBA00022989"/>
    </source>
</evidence>
<keyword evidence="5 9" id="KW-0812">Transmembrane</keyword>
<gene>
    <name evidence="10" type="ORF">FHU29_000486</name>
</gene>
<evidence type="ECO:0000256" key="9">
    <source>
        <dbReference type="SAM" id="Phobius"/>
    </source>
</evidence>
<evidence type="ECO:0000256" key="5">
    <source>
        <dbReference type="ARBA" id="ARBA00022692"/>
    </source>
</evidence>
<sequence>MTEQIKPDDNRGTIDSRVGQPTAKTAVDRGTLIGRGGAWLATWSLRLILIAAAVWILGWVVGEFWVIILPVSLAIIVSTVLWPITRQLRDWRVPASLAALVTIVVALGGFGGVIALIVPSVVAQVPELANQATQGIRTVQDWLQGPPLNIREEQFPEFTNAIVTRIQESSSAIASGVFTGVSAATSVIITLALTAVLTFFFIKDGPRFLPWLNRSTGSPGARHLEEVLHRQWRTLSGFIRTQAIVSFVDALFIGIGLVVLGVPLAGALAVITFIAGFVPIVGAFVAGALAVLVALVANGPTTALVLLGIIILVQQLESNVLQPVLQSKSMNLHPVVVLLSVTAGGTLFGVIGAFLAVPVAAVVAVAVRYIDEVISERCGEAPGSVAIDETGDGDASVGDQQEPDAETEGGLPDGVPSTVAAPKL</sequence>
<evidence type="ECO:0000313" key="11">
    <source>
        <dbReference type="Proteomes" id="UP000567922"/>
    </source>
</evidence>
<proteinExistence type="inferred from homology"/>
<dbReference type="GO" id="GO:0055085">
    <property type="term" value="P:transmembrane transport"/>
    <property type="evidence" value="ECO:0007669"/>
    <property type="project" value="TreeGrafter"/>
</dbReference>
<feature type="transmembrane region" description="Helical" evidence="9">
    <location>
        <begin position="243"/>
        <end position="262"/>
    </location>
</feature>
<evidence type="ECO:0000256" key="7">
    <source>
        <dbReference type="ARBA" id="ARBA00023136"/>
    </source>
</evidence>